<evidence type="ECO:0000313" key="17">
    <source>
        <dbReference type="Proteomes" id="UP000218796"/>
    </source>
</evidence>
<dbReference type="RefSeq" id="WP_020303856.1">
    <property type="nucleotide sequence ID" value="NZ_CALECD010000058.1"/>
</dbReference>
<comment type="pathway">
    <text evidence="2 13">Amino-acid biosynthesis; L-histidine biosynthesis; L-histidine from 5-phospho-alpha-D-ribose 1-diphosphate: step 5/9.</text>
</comment>
<dbReference type="HAMAP" id="MF_00278">
    <property type="entry name" value="HisH"/>
    <property type="match status" value="1"/>
</dbReference>
<dbReference type="GO" id="GO:0000105">
    <property type="term" value="P:L-histidine biosynthetic process"/>
    <property type="evidence" value="ECO:0007669"/>
    <property type="project" value="UniProtKB-UniRule"/>
</dbReference>
<dbReference type="FunFam" id="3.40.50.880:FF:000009">
    <property type="entry name" value="Imidazole glycerol phosphate synthase subunit HisH"/>
    <property type="match status" value="1"/>
</dbReference>
<evidence type="ECO:0000313" key="16">
    <source>
        <dbReference type="EMBL" id="PAV98374.1"/>
    </source>
</evidence>
<dbReference type="GeneID" id="69638016"/>
<keyword evidence="17" id="KW-1185">Reference proteome</keyword>
<dbReference type="Proteomes" id="UP000218796">
    <property type="component" value="Unassembled WGS sequence"/>
</dbReference>
<organism evidence="16 17">
    <name type="scientific">Hafnia paralvei</name>
    <dbReference type="NCBI Taxonomy" id="546367"/>
    <lineage>
        <taxon>Bacteria</taxon>
        <taxon>Pseudomonadati</taxon>
        <taxon>Pseudomonadota</taxon>
        <taxon>Gammaproteobacteria</taxon>
        <taxon>Enterobacterales</taxon>
        <taxon>Hafniaceae</taxon>
        <taxon>Hafnia</taxon>
    </lineage>
</organism>
<evidence type="ECO:0000256" key="12">
    <source>
        <dbReference type="ARBA" id="ARBA00049534"/>
    </source>
</evidence>
<evidence type="ECO:0000256" key="8">
    <source>
        <dbReference type="ARBA" id="ARBA00023102"/>
    </source>
</evidence>
<comment type="caution">
    <text evidence="16">The sequence shown here is derived from an EMBL/GenBank/DDBJ whole genome shotgun (WGS) entry which is preliminary data.</text>
</comment>
<evidence type="ECO:0000256" key="7">
    <source>
        <dbReference type="ARBA" id="ARBA00022962"/>
    </source>
</evidence>
<keyword evidence="6 13" id="KW-0378">Hydrolase</keyword>
<feature type="domain" description="Glutamine amidotransferase" evidence="15">
    <location>
        <begin position="11"/>
        <end position="199"/>
    </location>
</feature>
<evidence type="ECO:0000256" key="9">
    <source>
        <dbReference type="ARBA" id="ARBA00023239"/>
    </source>
</evidence>
<evidence type="ECO:0000256" key="4">
    <source>
        <dbReference type="ARBA" id="ARBA00022490"/>
    </source>
</evidence>
<dbReference type="NCBIfam" id="TIGR01855">
    <property type="entry name" value="IMP_synth_hisH"/>
    <property type="match status" value="1"/>
</dbReference>
<reference evidence="16 17" key="1">
    <citation type="submission" date="2017-08" db="EMBL/GenBank/DDBJ databases">
        <title>Draft Genome Sequence of Hafnia alvei CITHA-6 Isolated from Raw Bovine Milk.</title>
        <authorList>
            <person name="Culligan E.P."/>
            <person name="Mcsweeney A."/>
            <person name="O'Doherty C."/>
            <person name="Gleeson E."/>
            <person name="O'Riordan D."/>
            <person name="Sleator R.D."/>
        </authorList>
    </citation>
    <scope>NUCLEOTIDE SEQUENCE [LARGE SCALE GENOMIC DNA]</scope>
    <source>
        <strain evidence="16 17">CITHA-6</strain>
    </source>
</reference>
<keyword evidence="7 13" id="KW-0315">Glutamine amidotransferase</keyword>
<dbReference type="GO" id="GO:0016829">
    <property type="term" value="F:lyase activity"/>
    <property type="evidence" value="ECO:0007669"/>
    <property type="project" value="UniProtKB-KW"/>
</dbReference>
<dbReference type="PIRSF" id="PIRSF000495">
    <property type="entry name" value="Amidotransf_hisH"/>
    <property type="match status" value="1"/>
</dbReference>
<dbReference type="KEGG" id="hpar:AL518_17815"/>
<evidence type="ECO:0000259" key="15">
    <source>
        <dbReference type="Pfam" id="PF00117"/>
    </source>
</evidence>
<name>A0A2A2MGX1_9GAMM</name>
<dbReference type="GO" id="GO:0005737">
    <property type="term" value="C:cytoplasm"/>
    <property type="evidence" value="ECO:0007669"/>
    <property type="project" value="UniProtKB-SubCell"/>
</dbReference>
<gene>
    <name evidence="13 16" type="primary">hisH</name>
    <name evidence="16" type="ORF">CJD50_02570</name>
</gene>
<evidence type="ECO:0000256" key="13">
    <source>
        <dbReference type="HAMAP-Rule" id="MF_00278"/>
    </source>
</evidence>
<keyword evidence="8 13" id="KW-0368">Histidine biosynthesis</keyword>
<comment type="catalytic activity">
    <reaction evidence="11 13">
        <text>5-[(5-phospho-1-deoxy-D-ribulos-1-ylimino)methylamino]-1-(5-phospho-beta-D-ribosyl)imidazole-4-carboxamide + L-glutamine = D-erythro-1-(imidazol-4-yl)glycerol 3-phosphate + 5-amino-1-(5-phospho-beta-D-ribosyl)imidazole-4-carboxamide + L-glutamate + H(+)</text>
        <dbReference type="Rhea" id="RHEA:24793"/>
        <dbReference type="ChEBI" id="CHEBI:15378"/>
        <dbReference type="ChEBI" id="CHEBI:29985"/>
        <dbReference type="ChEBI" id="CHEBI:58278"/>
        <dbReference type="ChEBI" id="CHEBI:58359"/>
        <dbReference type="ChEBI" id="CHEBI:58475"/>
        <dbReference type="ChEBI" id="CHEBI:58525"/>
        <dbReference type="EC" id="4.3.2.10"/>
    </reaction>
</comment>
<dbReference type="InterPro" id="IPR029062">
    <property type="entry name" value="Class_I_gatase-like"/>
</dbReference>
<dbReference type="PANTHER" id="PTHR42701:SF1">
    <property type="entry name" value="IMIDAZOLE GLYCEROL PHOSPHATE SYNTHASE SUBUNIT HISH"/>
    <property type="match status" value="1"/>
</dbReference>
<dbReference type="InterPro" id="IPR010139">
    <property type="entry name" value="Imidazole-glycPsynth_HisH"/>
</dbReference>
<dbReference type="GO" id="GO:0004359">
    <property type="term" value="F:glutaminase activity"/>
    <property type="evidence" value="ECO:0007669"/>
    <property type="project" value="UniProtKB-EC"/>
</dbReference>
<keyword evidence="5 13" id="KW-0028">Amino-acid biosynthesis</keyword>
<keyword evidence="4 13" id="KW-0963">Cytoplasm</keyword>
<proteinExistence type="inferred from homology"/>
<evidence type="ECO:0000256" key="5">
    <source>
        <dbReference type="ARBA" id="ARBA00022605"/>
    </source>
</evidence>
<dbReference type="PROSITE" id="PS51273">
    <property type="entry name" value="GATASE_TYPE_1"/>
    <property type="match status" value="1"/>
</dbReference>
<protein>
    <recommendedName>
        <fullName evidence="13">Imidazole glycerol phosphate synthase subunit HisH</fullName>
        <ecNumber evidence="13">4.3.2.10</ecNumber>
    </recommendedName>
    <alternativeName>
        <fullName evidence="13">IGP synthase glutaminase subunit</fullName>
        <ecNumber evidence="13">3.5.1.2</ecNumber>
    </alternativeName>
    <alternativeName>
        <fullName evidence="13">IGP synthase subunit HisH</fullName>
    </alternativeName>
    <alternativeName>
        <fullName evidence="13">ImGP synthase subunit HisH</fullName>
        <shortName evidence="13">IGPS subunit HisH</shortName>
    </alternativeName>
</protein>
<dbReference type="PANTHER" id="PTHR42701">
    <property type="entry name" value="IMIDAZOLE GLYCEROL PHOSPHATE SYNTHASE SUBUNIT HISH"/>
    <property type="match status" value="1"/>
</dbReference>
<dbReference type="Gene3D" id="3.40.50.880">
    <property type="match status" value="1"/>
</dbReference>
<dbReference type="UniPathway" id="UPA00031">
    <property type="reaction ID" value="UER00010"/>
</dbReference>
<evidence type="ECO:0000256" key="1">
    <source>
        <dbReference type="ARBA" id="ARBA00004496"/>
    </source>
</evidence>
<dbReference type="GO" id="GO:0000107">
    <property type="term" value="F:imidazoleglycerol-phosphate synthase activity"/>
    <property type="evidence" value="ECO:0007669"/>
    <property type="project" value="UniProtKB-UniRule"/>
</dbReference>
<evidence type="ECO:0000256" key="11">
    <source>
        <dbReference type="ARBA" id="ARBA00047838"/>
    </source>
</evidence>
<dbReference type="InterPro" id="IPR017926">
    <property type="entry name" value="GATASE"/>
</dbReference>
<feature type="active site" evidence="13 14">
    <location>
        <position position="183"/>
    </location>
</feature>
<evidence type="ECO:0000256" key="10">
    <source>
        <dbReference type="ARBA" id="ARBA00025299"/>
    </source>
</evidence>
<comment type="function">
    <text evidence="10 13">IGPS catalyzes the conversion of PRFAR and glutamine to IGP, AICAR and glutamate. The HisH subunit catalyzes the hydrolysis of glutamine to glutamate and ammonia as part of the synthesis of IGP and AICAR. The resulting ammonia molecule is channeled to the active site of HisF.</text>
</comment>
<comment type="catalytic activity">
    <reaction evidence="12 13">
        <text>L-glutamine + H2O = L-glutamate + NH4(+)</text>
        <dbReference type="Rhea" id="RHEA:15889"/>
        <dbReference type="ChEBI" id="CHEBI:15377"/>
        <dbReference type="ChEBI" id="CHEBI:28938"/>
        <dbReference type="ChEBI" id="CHEBI:29985"/>
        <dbReference type="ChEBI" id="CHEBI:58359"/>
        <dbReference type="EC" id="3.5.1.2"/>
    </reaction>
</comment>
<dbReference type="EMBL" id="NQMS01000001">
    <property type="protein sequence ID" value="PAV98374.1"/>
    <property type="molecule type" value="Genomic_DNA"/>
</dbReference>
<comment type="subcellular location">
    <subcellularLocation>
        <location evidence="1 13">Cytoplasm</location>
    </subcellularLocation>
</comment>
<dbReference type="CDD" id="cd01748">
    <property type="entry name" value="GATase1_IGP_Synthase"/>
    <property type="match status" value="1"/>
</dbReference>
<dbReference type="EC" id="4.3.2.10" evidence="13"/>
<dbReference type="SUPFAM" id="SSF52317">
    <property type="entry name" value="Class I glutamine amidotransferase-like"/>
    <property type="match status" value="1"/>
</dbReference>
<keyword evidence="9 13" id="KW-0456">Lyase</keyword>
<dbReference type="Pfam" id="PF00117">
    <property type="entry name" value="GATase"/>
    <property type="match status" value="1"/>
</dbReference>
<sequence>MMNAKETNVVILDTGCANLSSVQYAIQRLGYEPKVSREPDVVLTADKLFLPGVGTSQAAMQQLRERNLIELIKACTQPVLGICLGMQLLASRSDEGDTETLGIIDTPVETMKDFGLPLPHMGWNQVSALAGHRLFSGLEDGAYFYFVHGYAYPVCANTIAQTHYGAPFSAAVQKDNFFGVQFHPERSGAAGAQLLKNFLELTL</sequence>
<dbReference type="EC" id="3.5.1.2" evidence="13"/>
<accession>A0A2A2MGX1</accession>
<dbReference type="AlphaFoldDB" id="A0A2A2MGX1"/>
<dbReference type="OrthoDB" id="9807137at2"/>
<feature type="active site" description="Nucleophile" evidence="13 14">
    <location>
        <position position="83"/>
    </location>
</feature>
<evidence type="ECO:0000256" key="3">
    <source>
        <dbReference type="ARBA" id="ARBA00011152"/>
    </source>
</evidence>
<feature type="active site" evidence="13 14">
    <location>
        <position position="185"/>
    </location>
</feature>
<evidence type="ECO:0000256" key="14">
    <source>
        <dbReference type="PIRSR" id="PIRSR000495-1"/>
    </source>
</evidence>
<evidence type="ECO:0000256" key="6">
    <source>
        <dbReference type="ARBA" id="ARBA00022801"/>
    </source>
</evidence>
<evidence type="ECO:0000256" key="2">
    <source>
        <dbReference type="ARBA" id="ARBA00005091"/>
    </source>
</evidence>
<comment type="subunit">
    <text evidence="3 13">Heterodimer of HisH and HisF.</text>
</comment>